<evidence type="ECO:0000256" key="5">
    <source>
        <dbReference type="ARBA" id="ARBA00022490"/>
    </source>
</evidence>
<keyword evidence="5 10" id="KW-0963">Cytoplasm</keyword>
<dbReference type="EMBL" id="UXUI01008579">
    <property type="protein sequence ID" value="VDD91858.1"/>
    <property type="molecule type" value="Genomic_DNA"/>
</dbReference>
<evidence type="ECO:0000256" key="11">
    <source>
        <dbReference type="SAM" id="MobiDB-lite"/>
    </source>
</evidence>
<dbReference type="FunFam" id="1.20.120.1150:FF:000002">
    <property type="entry name" value="Serine/threonine-protein phosphatase 2A activator"/>
    <property type="match status" value="1"/>
</dbReference>
<dbReference type="GO" id="GO:0008160">
    <property type="term" value="F:protein tyrosine phosphatase activator activity"/>
    <property type="evidence" value="ECO:0007669"/>
    <property type="project" value="TreeGrafter"/>
</dbReference>
<comment type="function">
    <text evidence="10">PPIases accelerate the folding of proteins. It catalyzes the cis-trans isomerization of proline imidic peptide bonds in oligopeptides.</text>
</comment>
<dbReference type="OrthoDB" id="16120at2759"/>
<dbReference type="GO" id="GO:0003755">
    <property type="term" value="F:peptidyl-prolyl cis-trans isomerase activity"/>
    <property type="evidence" value="ECO:0007669"/>
    <property type="project" value="UniProtKB-KW"/>
</dbReference>
<dbReference type="Pfam" id="PF03095">
    <property type="entry name" value="PTPA"/>
    <property type="match status" value="1"/>
</dbReference>
<reference evidence="14" key="1">
    <citation type="submission" date="2017-02" db="UniProtKB">
        <authorList>
            <consortium name="WormBaseParasite"/>
        </authorList>
    </citation>
    <scope>IDENTIFICATION</scope>
</reference>
<dbReference type="WBParaSite" id="EVEC_0000708801-mRNA-1">
    <property type="protein sequence ID" value="EVEC_0000708801-mRNA-1"/>
    <property type="gene ID" value="EVEC_0000708801"/>
</dbReference>
<feature type="region of interest" description="Disordered" evidence="11">
    <location>
        <begin position="311"/>
        <end position="346"/>
    </location>
</feature>
<dbReference type="InterPro" id="IPR043170">
    <property type="entry name" value="PTPA_C_lid"/>
</dbReference>
<evidence type="ECO:0000313" key="12">
    <source>
        <dbReference type="EMBL" id="VDD91858.1"/>
    </source>
</evidence>
<dbReference type="GO" id="GO:0007052">
    <property type="term" value="P:mitotic spindle organization"/>
    <property type="evidence" value="ECO:0007669"/>
    <property type="project" value="TreeGrafter"/>
</dbReference>
<organism evidence="14">
    <name type="scientific">Enterobius vermicularis</name>
    <name type="common">Human pinworm</name>
    <dbReference type="NCBI Taxonomy" id="51028"/>
    <lineage>
        <taxon>Eukaryota</taxon>
        <taxon>Metazoa</taxon>
        <taxon>Ecdysozoa</taxon>
        <taxon>Nematoda</taxon>
        <taxon>Chromadorea</taxon>
        <taxon>Rhabditida</taxon>
        <taxon>Spirurina</taxon>
        <taxon>Oxyuridomorpha</taxon>
        <taxon>Oxyuroidea</taxon>
        <taxon>Oxyuridae</taxon>
        <taxon>Enterobius</taxon>
    </lineage>
</organism>
<evidence type="ECO:0000256" key="3">
    <source>
        <dbReference type="ARBA" id="ARBA00011019"/>
    </source>
</evidence>
<comment type="catalytic activity">
    <reaction evidence="1 10">
        <text>[protein]-peptidylproline (omega=180) = [protein]-peptidylproline (omega=0)</text>
        <dbReference type="Rhea" id="RHEA:16237"/>
        <dbReference type="Rhea" id="RHEA-COMP:10747"/>
        <dbReference type="Rhea" id="RHEA-COMP:10748"/>
        <dbReference type="ChEBI" id="CHEBI:83833"/>
        <dbReference type="ChEBI" id="CHEBI:83834"/>
        <dbReference type="EC" id="5.2.1.8"/>
    </reaction>
</comment>
<dbReference type="CDD" id="cd04087">
    <property type="entry name" value="PTPA"/>
    <property type="match status" value="1"/>
</dbReference>
<feature type="compositionally biased region" description="Polar residues" evidence="11">
    <location>
        <begin position="333"/>
        <end position="346"/>
    </location>
</feature>
<proteinExistence type="inferred from homology"/>
<comment type="subcellular location">
    <subcellularLocation>
        <location evidence="2 10">Cytoplasm</location>
    </subcellularLocation>
</comment>
<keyword evidence="6 10" id="KW-0697">Rotamase</keyword>
<protein>
    <recommendedName>
        <fullName evidence="8 10">Serine/threonine-protein phosphatase 2A activator</fullName>
        <ecNumber evidence="4 10">5.2.1.8</ecNumber>
    </recommendedName>
    <alternativeName>
        <fullName evidence="9 10">Phosphotyrosyl phosphatase activator</fullName>
    </alternativeName>
</protein>
<dbReference type="AlphaFoldDB" id="A0A0N4V9H4"/>
<dbReference type="STRING" id="51028.A0A0N4V9H4"/>
<accession>A0A0N4V9H4</accession>
<dbReference type="EC" id="5.2.1.8" evidence="4 10"/>
<evidence type="ECO:0000256" key="2">
    <source>
        <dbReference type="ARBA" id="ARBA00004496"/>
    </source>
</evidence>
<evidence type="ECO:0000256" key="1">
    <source>
        <dbReference type="ARBA" id="ARBA00000971"/>
    </source>
</evidence>
<dbReference type="PANTHER" id="PTHR10012">
    <property type="entry name" value="SERINE/THREONINE-PROTEIN PHOSPHATASE 2A REGULATORY SUBUNIT B"/>
    <property type="match status" value="1"/>
</dbReference>
<sequence length="346" mass="39851">MADREPFVVPQKEIKSMFDIKKWYFSKGYADYMSMIHELNDSVRGVVTTDDIPINPNVSSAIDMLDDFQRWTLEYPPEDMGQQRYGNKAFRKWYQRLTEEVNDAVYALLPADKKGAYIEIAPYLLDSFGNSTRIDYGSGHEAAFLMFMLCLRKLGVFTEEDNRALVLRLFLKYWRIVRCLQVTYRMEPAGSRGVHALDDFHFVPFIWGSSQLIGQKRLVPESYLNPDLVEQNAPKNLFFDAIQYINETKHGPFHEHSNQLWNISAVQTWEKVNSGMFKMYEAEVLKKFPVVQHFLFGSLISIDRSGEVTDPNLLEADEASRHADGKSTKMEQSKTAQQPSVATVSP</sequence>
<feature type="compositionally biased region" description="Basic and acidic residues" evidence="11">
    <location>
        <begin position="318"/>
        <end position="332"/>
    </location>
</feature>
<name>A0A0N4V9H4_ENTVE</name>
<dbReference type="PIRSF" id="PIRSF016325">
    <property type="entry name" value="Phstyr_phstse_ac"/>
    <property type="match status" value="1"/>
</dbReference>
<evidence type="ECO:0000256" key="6">
    <source>
        <dbReference type="ARBA" id="ARBA00023110"/>
    </source>
</evidence>
<evidence type="ECO:0000256" key="9">
    <source>
        <dbReference type="ARBA" id="ARBA00044820"/>
    </source>
</evidence>
<reference evidence="12 13" key="2">
    <citation type="submission" date="2018-10" db="EMBL/GenBank/DDBJ databases">
        <authorList>
            <consortium name="Pathogen Informatics"/>
        </authorList>
    </citation>
    <scope>NUCLEOTIDE SEQUENCE [LARGE SCALE GENOMIC DNA]</scope>
</reference>
<dbReference type="GO" id="GO:0000159">
    <property type="term" value="C:protein phosphatase type 2A complex"/>
    <property type="evidence" value="ECO:0007669"/>
    <property type="project" value="TreeGrafter"/>
</dbReference>
<evidence type="ECO:0000313" key="14">
    <source>
        <dbReference type="WBParaSite" id="EVEC_0000708801-mRNA-1"/>
    </source>
</evidence>
<gene>
    <name evidence="12" type="ORF">EVEC_LOCUS6609</name>
</gene>
<dbReference type="InterPro" id="IPR004327">
    <property type="entry name" value="Phstyr_phstse_ac"/>
</dbReference>
<evidence type="ECO:0000256" key="10">
    <source>
        <dbReference type="RuleBase" id="RU361210"/>
    </source>
</evidence>
<dbReference type="Proteomes" id="UP000274131">
    <property type="component" value="Unassembled WGS sequence"/>
</dbReference>
<dbReference type="GO" id="GO:0005737">
    <property type="term" value="C:cytoplasm"/>
    <property type="evidence" value="ECO:0007669"/>
    <property type="project" value="UniProtKB-SubCell"/>
</dbReference>
<evidence type="ECO:0000313" key="13">
    <source>
        <dbReference type="Proteomes" id="UP000274131"/>
    </source>
</evidence>
<dbReference type="GO" id="GO:0005634">
    <property type="term" value="C:nucleus"/>
    <property type="evidence" value="ECO:0007669"/>
    <property type="project" value="TreeGrafter"/>
</dbReference>
<keyword evidence="13" id="KW-1185">Reference proteome</keyword>
<dbReference type="InterPro" id="IPR037218">
    <property type="entry name" value="PTPA_sf"/>
</dbReference>
<evidence type="ECO:0000256" key="8">
    <source>
        <dbReference type="ARBA" id="ARBA00044786"/>
    </source>
</evidence>
<keyword evidence="7 10" id="KW-0413">Isomerase</keyword>
<dbReference type="Gene3D" id="1.20.120.1150">
    <property type="match status" value="1"/>
</dbReference>
<evidence type="ECO:0000256" key="7">
    <source>
        <dbReference type="ARBA" id="ARBA00023235"/>
    </source>
</evidence>
<evidence type="ECO:0000256" key="4">
    <source>
        <dbReference type="ARBA" id="ARBA00013194"/>
    </source>
</evidence>
<dbReference type="SUPFAM" id="SSF140984">
    <property type="entry name" value="PTPA-like"/>
    <property type="match status" value="1"/>
</dbReference>
<comment type="similarity">
    <text evidence="3 10">Belongs to the PTPA-type PPIase family.</text>
</comment>
<dbReference type="PANTHER" id="PTHR10012:SF0">
    <property type="entry name" value="SERINE_THREONINE-PROTEIN PHOSPHATASE 2A ACTIVATOR"/>
    <property type="match status" value="1"/>
</dbReference>